<dbReference type="InterPro" id="IPR015946">
    <property type="entry name" value="KH_dom-like_a/b"/>
</dbReference>
<dbReference type="NCBIfam" id="TIGR01954">
    <property type="entry name" value="nusA_Cterm_rpt"/>
    <property type="match status" value="1"/>
</dbReference>
<dbReference type="GO" id="GO:0006353">
    <property type="term" value="P:DNA-templated transcription termination"/>
    <property type="evidence" value="ECO:0007669"/>
    <property type="project" value="UniProtKB-UniRule"/>
</dbReference>
<evidence type="ECO:0000256" key="2">
    <source>
        <dbReference type="ARBA" id="ARBA00022490"/>
    </source>
</evidence>
<dbReference type="InterPro" id="IPR003029">
    <property type="entry name" value="S1_domain"/>
</dbReference>
<dbReference type="GO" id="GO:0003723">
    <property type="term" value="F:RNA binding"/>
    <property type="evidence" value="ECO:0007669"/>
    <property type="project" value="UniProtKB-UniRule"/>
</dbReference>
<comment type="function">
    <text evidence="7">Participates in both transcription termination and antitermination.</text>
</comment>
<keyword evidence="6 7" id="KW-0804">Transcription</keyword>
<dbReference type="GO" id="GO:0003700">
    <property type="term" value="F:DNA-binding transcription factor activity"/>
    <property type="evidence" value="ECO:0007669"/>
    <property type="project" value="InterPro"/>
</dbReference>
<gene>
    <name evidence="7 8" type="primary">nusA</name>
    <name evidence="8" type="ORF">GMD42_01345</name>
</gene>
<dbReference type="Pfam" id="PF08529">
    <property type="entry name" value="NusA_N"/>
    <property type="match status" value="1"/>
</dbReference>
<dbReference type="SUPFAM" id="SSF69705">
    <property type="entry name" value="Transcription factor NusA, N-terminal domain"/>
    <property type="match status" value="1"/>
</dbReference>
<protein>
    <recommendedName>
        <fullName evidence="7">Transcription termination/antitermination protein NusA</fullName>
    </recommendedName>
</protein>
<dbReference type="EMBL" id="WNCL01000002">
    <property type="protein sequence ID" value="MTU42286.1"/>
    <property type="molecule type" value="Genomic_DNA"/>
</dbReference>
<keyword evidence="3 7" id="KW-0889">Transcription antitermination</keyword>
<evidence type="ECO:0000256" key="5">
    <source>
        <dbReference type="ARBA" id="ARBA00023015"/>
    </source>
</evidence>
<dbReference type="CDD" id="cd02134">
    <property type="entry name" value="KH-II_NusA_rpt1"/>
    <property type="match status" value="1"/>
</dbReference>
<keyword evidence="5 7" id="KW-0805">Transcription regulation</keyword>
<evidence type="ECO:0000256" key="4">
    <source>
        <dbReference type="ARBA" id="ARBA00022884"/>
    </source>
</evidence>
<dbReference type="GO" id="GO:0005829">
    <property type="term" value="C:cytosol"/>
    <property type="evidence" value="ECO:0007669"/>
    <property type="project" value="TreeGrafter"/>
</dbReference>
<dbReference type="SMART" id="SM00316">
    <property type="entry name" value="S1"/>
    <property type="match status" value="1"/>
</dbReference>
<dbReference type="AlphaFoldDB" id="A0A6I3S2H3"/>
<evidence type="ECO:0000313" key="9">
    <source>
        <dbReference type="Proteomes" id="UP000462362"/>
    </source>
</evidence>
<dbReference type="GO" id="GO:0031564">
    <property type="term" value="P:transcription antitermination"/>
    <property type="evidence" value="ECO:0007669"/>
    <property type="project" value="UniProtKB-UniRule"/>
</dbReference>
<dbReference type="InterPro" id="IPR013735">
    <property type="entry name" value="TF_NusA_N"/>
</dbReference>
<dbReference type="InterPro" id="IPR010214">
    <property type="entry name" value="Tscrpt_termin_fac_NusA_C_rpt"/>
</dbReference>
<keyword evidence="4 7" id="KW-0694">RNA-binding</keyword>
<dbReference type="Pfam" id="PF14520">
    <property type="entry name" value="HHH_5"/>
    <property type="match status" value="1"/>
</dbReference>
<dbReference type="Gene3D" id="2.40.50.140">
    <property type="entry name" value="Nucleic acid-binding proteins"/>
    <property type="match status" value="1"/>
</dbReference>
<organism evidence="8 9">
    <name type="scientific">Parasutterella excrementihominis</name>
    <dbReference type="NCBI Taxonomy" id="487175"/>
    <lineage>
        <taxon>Bacteria</taxon>
        <taxon>Pseudomonadati</taxon>
        <taxon>Pseudomonadota</taxon>
        <taxon>Betaproteobacteria</taxon>
        <taxon>Burkholderiales</taxon>
        <taxon>Sutterellaceae</taxon>
        <taxon>Parasutterella</taxon>
    </lineage>
</organism>
<dbReference type="InterPro" id="IPR036555">
    <property type="entry name" value="NusA_N_sf"/>
</dbReference>
<evidence type="ECO:0000256" key="1">
    <source>
        <dbReference type="ARBA" id="ARBA00022472"/>
    </source>
</evidence>
<dbReference type="CDD" id="cd22529">
    <property type="entry name" value="KH-II_NusA_rpt2"/>
    <property type="match status" value="1"/>
</dbReference>
<reference evidence="8 9" key="1">
    <citation type="journal article" date="2019" name="Nat. Med.">
        <title>A library of human gut bacterial isolates paired with longitudinal multiomics data enables mechanistic microbiome research.</title>
        <authorList>
            <person name="Poyet M."/>
            <person name="Groussin M."/>
            <person name="Gibbons S.M."/>
            <person name="Avila-Pacheco J."/>
            <person name="Jiang X."/>
            <person name="Kearney S.M."/>
            <person name="Perrotta A.R."/>
            <person name="Berdy B."/>
            <person name="Zhao S."/>
            <person name="Lieberman T.D."/>
            <person name="Swanson P.K."/>
            <person name="Smith M."/>
            <person name="Roesemann S."/>
            <person name="Alexander J.E."/>
            <person name="Rich S.A."/>
            <person name="Livny J."/>
            <person name="Vlamakis H."/>
            <person name="Clish C."/>
            <person name="Bullock K."/>
            <person name="Deik A."/>
            <person name="Scott J."/>
            <person name="Pierce K.A."/>
            <person name="Xavier R.J."/>
            <person name="Alm E.J."/>
        </authorList>
    </citation>
    <scope>NUCLEOTIDE SEQUENCE [LARGE SCALE GENOMIC DNA]</scope>
    <source>
        <strain evidence="8 9">BIOML-A2</strain>
    </source>
</reference>
<evidence type="ECO:0000256" key="3">
    <source>
        <dbReference type="ARBA" id="ARBA00022814"/>
    </source>
</evidence>
<dbReference type="InterPro" id="IPR010995">
    <property type="entry name" value="DNA_repair_Rad51/TF_NusA_a-hlx"/>
</dbReference>
<dbReference type="Proteomes" id="UP000462362">
    <property type="component" value="Unassembled WGS sequence"/>
</dbReference>
<comment type="similarity">
    <text evidence="7">Belongs to the NusA family.</text>
</comment>
<dbReference type="Gene3D" id="1.10.150.20">
    <property type="entry name" value="5' to 3' exonuclease, C-terminal subdomain"/>
    <property type="match status" value="2"/>
</dbReference>
<dbReference type="Pfam" id="PF00575">
    <property type="entry name" value="S1"/>
    <property type="match status" value="1"/>
</dbReference>
<dbReference type="InterPro" id="IPR012340">
    <property type="entry name" value="NA-bd_OB-fold"/>
</dbReference>
<dbReference type="NCBIfam" id="TIGR01953">
    <property type="entry name" value="NusA"/>
    <property type="match status" value="1"/>
</dbReference>
<dbReference type="InterPro" id="IPR058582">
    <property type="entry name" value="KH_NusA_2nd"/>
</dbReference>
<evidence type="ECO:0000256" key="6">
    <source>
        <dbReference type="ARBA" id="ARBA00023163"/>
    </source>
</evidence>
<keyword evidence="2 7" id="KW-0963">Cytoplasm</keyword>
<dbReference type="Gene3D" id="3.30.300.20">
    <property type="match status" value="2"/>
</dbReference>
<proteinExistence type="inferred from homology"/>
<dbReference type="CDD" id="cd04455">
    <property type="entry name" value="S1_NusA"/>
    <property type="match status" value="1"/>
</dbReference>
<dbReference type="SUPFAM" id="SSF54814">
    <property type="entry name" value="Prokaryotic type KH domain (KH-domain type II)"/>
    <property type="match status" value="2"/>
</dbReference>
<sequence>MSRDLLTMVEVLAHEKNVDQSVVLAALESALASAVKKAEFPGEDADIVVKVDPTTGDQKVWRQWLVVPDEQGLQEPDRQILQWEAKEDYSDQGEMNVGDYVRKPLPDVNVTGRRFATDAKQVIIQRLREAERNQLLNEFLERYKDVKVVTGQVKRFDKSDAIIEIGRIDARLPRHQMIPMENLRPGDRVRAYVLKIDPTSRQQQITLSRTCNEFLGELMRQVVPEINEGLLEIKGIARDPGIRAKVAVQVKDKRIDPIGSCIGVKGSRIQSVSGELMNERIDIIRWADQPAEYVMSALSPATISSIIVHEDEHKVEVVTPDLDNSKIAIGSNGVNKRLASELTGWEIEVMDDDQAAKKREDEIAPRRQELCDRLDIDEEVAQVLIENGIETLEEVAYLPEEELLSIEQFDEDTVKELRSRARTALLTSALEREELLKWADKSLVDLPGMTHEIANKLKPAGIKTLDQLADLSTDELVEMTGIDHDKAAALITKARESWS</sequence>
<dbReference type="PROSITE" id="PS50126">
    <property type="entry name" value="S1"/>
    <property type="match status" value="1"/>
</dbReference>
<dbReference type="PANTHER" id="PTHR22648">
    <property type="entry name" value="TRANSCRIPTION TERMINATION FACTOR NUSA"/>
    <property type="match status" value="1"/>
</dbReference>
<dbReference type="InterPro" id="IPR030842">
    <property type="entry name" value="TF_NusA_bacterial"/>
</dbReference>
<comment type="subcellular location">
    <subcellularLocation>
        <location evidence="7">Cytoplasm</location>
    </subcellularLocation>
</comment>
<dbReference type="InterPro" id="IPR025249">
    <property type="entry name" value="TF_NusA_KH_1st"/>
</dbReference>
<dbReference type="Pfam" id="PF26594">
    <property type="entry name" value="KH_NusA_2nd"/>
    <property type="match status" value="1"/>
</dbReference>
<evidence type="ECO:0000256" key="7">
    <source>
        <dbReference type="HAMAP-Rule" id="MF_00945"/>
    </source>
</evidence>
<keyword evidence="1 7" id="KW-0806">Transcription termination</keyword>
<dbReference type="GO" id="GO:0000166">
    <property type="term" value="F:nucleotide binding"/>
    <property type="evidence" value="ECO:0007669"/>
    <property type="project" value="InterPro"/>
</dbReference>
<dbReference type="GeneID" id="43348012"/>
<comment type="subunit">
    <text evidence="7">Monomer. Binds directly to the core enzyme of the DNA-dependent RNA polymerase and to nascent RNA.</text>
</comment>
<dbReference type="Pfam" id="PF13184">
    <property type="entry name" value="KH_NusA_1st"/>
    <property type="match status" value="1"/>
</dbReference>
<comment type="caution">
    <text evidence="8">The sequence shown here is derived from an EMBL/GenBank/DDBJ whole genome shotgun (WGS) entry which is preliminary data.</text>
</comment>
<evidence type="ECO:0000313" key="8">
    <source>
        <dbReference type="EMBL" id="MTU42286.1"/>
    </source>
</evidence>
<accession>A0A6I3S2H3</accession>
<dbReference type="RefSeq" id="WP_008810944.1">
    <property type="nucleotide sequence ID" value="NZ_CAJUON010000007.1"/>
</dbReference>
<dbReference type="InterPro" id="IPR010213">
    <property type="entry name" value="TF_NusA"/>
</dbReference>
<dbReference type="HAMAP" id="MF_00945_B">
    <property type="entry name" value="NusA_B"/>
    <property type="match status" value="1"/>
</dbReference>
<dbReference type="PANTHER" id="PTHR22648:SF0">
    <property type="entry name" value="TRANSCRIPTION TERMINATION_ANTITERMINATION PROTEIN NUSA"/>
    <property type="match status" value="1"/>
</dbReference>
<dbReference type="SUPFAM" id="SSF50249">
    <property type="entry name" value="Nucleic acid-binding proteins"/>
    <property type="match status" value="1"/>
</dbReference>
<dbReference type="InterPro" id="IPR009019">
    <property type="entry name" value="KH_sf_prok-type"/>
</dbReference>
<dbReference type="SUPFAM" id="SSF47794">
    <property type="entry name" value="Rad51 N-terminal domain-like"/>
    <property type="match status" value="2"/>
</dbReference>
<name>A0A6I3S2H3_9BURK</name>
<dbReference type="Gene3D" id="3.30.1480.10">
    <property type="entry name" value="NusA, N-terminal domain"/>
    <property type="match status" value="1"/>
</dbReference>
<dbReference type="FunFam" id="3.30.300.20:FF:000002">
    <property type="entry name" value="Transcription termination/antitermination protein NusA"/>
    <property type="match status" value="1"/>
</dbReference>